<evidence type="ECO:0000313" key="3">
    <source>
        <dbReference type="Proteomes" id="UP000192330"/>
    </source>
</evidence>
<organism evidence="2 3">
    <name type="scientific">Primorskyibacter flagellatus</name>
    <dbReference type="NCBI Taxonomy" id="1387277"/>
    <lineage>
        <taxon>Bacteria</taxon>
        <taxon>Pseudomonadati</taxon>
        <taxon>Pseudomonadota</taxon>
        <taxon>Alphaproteobacteria</taxon>
        <taxon>Rhodobacterales</taxon>
        <taxon>Roseobacteraceae</taxon>
        <taxon>Primorskyibacter</taxon>
    </lineage>
</organism>
<dbReference type="GO" id="GO:0004519">
    <property type="term" value="F:endonuclease activity"/>
    <property type="evidence" value="ECO:0007669"/>
    <property type="project" value="UniProtKB-KW"/>
</dbReference>
<evidence type="ECO:0000313" key="2">
    <source>
        <dbReference type="EMBL" id="SMC91716.1"/>
    </source>
</evidence>
<proteinExistence type="predicted"/>
<reference evidence="2 3" key="1">
    <citation type="submission" date="2017-04" db="EMBL/GenBank/DDBJ databases">
        <authorList>
            <person name="Afonso C.L."/>
            <person name="Miller P.J."/>
            <person name="Scott M.A."/>
            <person name="Spackman E."/>
            <person name="Goraichik I."/>
            <person name="Dimitrov K.M."/>
            <person name="Suarez D.L."/>
            <person name="Swayne D.E."/>
        </authorList>
    </citation>
    <scope>NUCLEOTIDE SEQUENCE [LARGE SCALE GENOMIC DNA]</scope>
    <source>
        <strain evidence="2 3">CGMCC 1.12644</strain>
    </source>
</reference>
<dbReference type="GO" id="GO:0004527">
    <property type="term" value="F:exonuclease activity"/>
    <property type="evidence" value="ECO:0007669"/>
    <property type="project" value="UniProtKB-KW"/>
</dbReference>
<keyword evidence="3" id="KW-1185">Reference proteome</keyword>
<evidence type="ECO:0000259" key="1">
    <source>
        <dbReference type="Pfam" id="PF03372"/>
    </source>
</evidence>
<keyword evidence="2" id="KW-0269">Exonuclease</keyword>
<dbReference type="InterPro" id="IPR036691">
    <property type="entry name" value="Endo/exonu/phosph_ase_sf"/>
</dbReference>
<dbReference type="Proteomes" id="UP000192330">
    <property type="component" value="Unassembled WGS sequence"/>
</dbReference>
<dbReference type="SUPFAM" id="SSF56219">
    <property type="entry name" value="DNase I-like"/>
    <property type="match status" value="1"/>
</dbReference>
<gene>
    <name evidence="2" type="ORF">SAMN06295998_11079</name>
</gene>
<keyword evidence="2" id="KW-0540">Nuclease</keyword>
<dbReference type="STRING" id="1387277.SAMN06295998_11079"/>
<dbReference type="Gene3D" id="3.60.10.10">
    <property type="entry name" value="Endonuclease/exonuclease/phosphatase"/>
    <property type="match status" value="1"/>
</dbReference>
<dbReference type="EMBL" id="FWYD01000010">
    <property type="protein sequence ID" value="SMC91716.1"/>
    <property type="molecule type" value="Genomic_DNA"/>
</dbReference>
<accession>A0A1W2D3E2</accession>
<keyword evidence="2" id="KW-0378">Hydrolase</keyword>
<protein>
    <submittedName>
        <fullName evidence="2">Metal-dependent hydrolase, endonuclease/exonuclease/phosphatase family</fullName>
    </submittedName>
</protein>
<dbReference type="Pfam" id="PF03372">
    <property type="entry name" value="Exo_endo_phos"/>
    <property type="match status" value="1"/>
</dbReference>
<name>A0A1W2D3E2_9RHOB</name>
<dbReference type="InterPro" id="IPR005135">
    <property type="entry name" value="Endo/exonuclease/phosphatase"/>
</dbReference>
<feature type="domain" description="Endonuclease/exonuclease/phosphatase" evidence="1">
    <location>
        <begin position="2"/>
        <end position="187"/>
    </location>
</feature>
<sequence length="196" mass="21331">MKPDIILLQEADKRLSPRHPALPLDQVARAGWTALNADPRTPSIGHHGNAILLRSDFIATRIEPVDLPGLEPRGALLARIQGPFGAVTVGGLHLGLRHADRRRQIANVIEAAERIGGRIVLGGDLNEWRRSDEAFGLPDGWRTLAPSATFHAARPTLRFDRFLIGPGNGDPVADVPHKGESLRASDHLPIRLLVET</sequence>
<keyword evidence="2" id="KW-0255">Endonuclease</keyword>
<dbReference type="AlphaFoldDB" id="A0A1W2D3E2"/>